<dbReference type="Gene3D" id="2.20.100.10">
    <property type="entry name" value="Thrombospondin type-1 (TSP1) repeat"/>
    <property type="match status" value="11"/>
</dbReference>
<evidence type="ECO:0000256" key="3">
    <source>
        <dbReference type="ARBA" id="ARBA00022729"/>
    </source>
</evidence>
<dbReference type="AlphaFoldDB" id="A0A2G8KUS4"/>
<dbReference type="FunFam" id="2.20.100.10:FF:000001">
    <property type="entry name" value="semaphorin-5A isoform X1"/>
    <property type="match status" value="6"/>
</dbReference>
<keyword evidence="3" id="KW-0732">Signal</keyword>
<keyword evidence="5" id="KW-1015">Disulfide bond</keyword>
<protein>
    <submittedName>
        <fullName evidence="6">Putative SCO-spondin-like</fullName>
    </submittedName>
</protein>
<dbReference type="PANTHER" id="PTHR22906">
    <property type="entry name" value="PROPERDIN"/>
    <property type="match status" value="1"/>
</dbReference>
<dbReference type="STRING" id="307972.A0A2G8KUS4"/>
<dbReference type="EMBL" id="MRZV01000359">
    <property type="protein sequence ID" value="PIK51722.1"/>
    <property type="molecule type" value="Genomic_DNA"/>
</dbReference>
<evidence type="ECO:0000313" key="7">
    <source>
        <dbReference type="Proteomes" id="UP000230750"/>
    </source>
</evidence>
<keyword evidence="4" id="KW-0677">Repeat</keyword>
<dbReference type="FunFam" id="2.20.100.10:FF:000007">
    <property type="entry name" value="Thrombospondin 1"/>
    <property type="match status" value="4"/>
</dbReference>
<accession>A0A2G8KUS4</accession>
<keyword evidence="7" id="KW-1185">Reference proteome</keyword>
<dbReference type="InterPro" id="IPR000884">
    <property type="entry name" value="TSP1_rpt"/>
</dbReference>
<gene>
    <name evidence="6" type="ORF">BSL78_11395</name>
</gene>
<comment type="subcellular location">
    <subcellularLocation>
        <location evidence="1">Secreted</location>
    </subcellularLocation>
</comment>
<dbReference type="PRINTS" id="PR01705">
    <property type="entry name" value="TSP1REPEAT"/>
</dbReference>
<reference evidence="6 7" key="1">
    <citation type="journal article" date="2017" name="PLoS Biol.">
        <title>The sea cucumber genome provides insights into morphological evolution and visceral regeneration.</title>
        <authorList>
            <person name="Zhang X."/>
            <person name="Sun L."/>
            <person name="Yuan J."/>
            <person name="Sun Y."/>
            <person name="Gao Y."/>
            <person name="Zhang L."/>
            <person name="Li S."/>
            <person name="Dai H."/>
            <person name="Hamel J.F."/>
            <person name="Liu C."/>
            <person name="Yu Y."/>
            <person name="Liu S."/>
            <person name="Lin W."/>
            <person name="Guo K."/>
            <person name="Jin S."/>
            <person name="Xu P."/>
            <person name="Storey K.B."/>
            <person name="Huan P."/>
            <person name="Zhang T."/>
            <person name="Zhou Y."/>
            <person name="Zhang J."/>
            <person name="Lin C."/>
            <person name="Li X."/>
            <person name="Xing L."/>
            <person name="Huo D."/>
            <person name="Sun M."/>
            <person name="Wang L."/>
            <person name="Mercier A."/>
            <person name="Li F."/>
            <person name="Yang H."/>
            <person name="Xiang J."/>
        </authorList>
    </citation>
    <scope>NUCLEOTIDE SEQUENCE [LARGE SCALE GENOMIC DNA]</scope>
    <source>
        <strain evidence="6">Shaxun</strain>
        <tissue evidence="6">Muscle</tissue>
    </source>
</reference>
<evidence type="ECO:0000256" key="5">
    <source>
        <dbReference type="ARBA" id="ARBA00023157"/>
    </source>
</evidence>
<dbReference type="PROSITE" id="PS50092">
    <property type="entry name" value="TSP1"/>
    <property type="match status" value="11"/>
</dbReference>
<organism evidence="6 7">
    <name type="scientific">Stichopus japonicus</name>
    <name type="common">Sea cucumber</name>
    <dbReference type="NCBI Taxonomy" id="307972"/>
    <lineage>
        <taxon>Eukaryota</taxon>
        <taxon>Metazoa</taxon>
        <taxon>Echinodermata</taxon>
        <taxon>Eleutherozoa</taxon>
        <taxon>Echinozoa</taxon>
        <taxon>Holothuroidea</taxon>
        <taxon>Aspidochirotacea</taxon>
        <taxon>Aspidochirotida</taxon>
        <taxon>Stichopodidae</taxon>
        <taxon>Apostichopus</taxon>
    </lineage>
</organism>
<dbReference type="PANTHER" id="PTHR22906:SF43">
    <property type="entry name" value="PROPERDIN"/>
    <property type="match status" value="1"/>
</dbReference>
<name>A0A2G8KUS4_STIJA</name>
<evidence type="ECO:0000256" key="4">
    <source>
        <dbReference type="ARBA" id="ARBA00022737"/>
    </source>
</evidence>
<dbReference type="SMART" id="SM00209">
    <property type="entry name" value="TSP1"/>
    <property type="match status" value="11"/>
</dbReference>
<dbReference type="Pfam" id="PF00090">
    <property type="entry name" value="TSP_1"/>
    <property type="match status" value="11"/>
</dbReference>
<evidence type="ECO:0000256" key="1">
    <source>
        <dbReference type="ARBA" id="ARBA00004613"/>
    </source>
</evidence>
<keyword evidence="2" id="KW-0964">Secreted</keyword>
<dbReference type="Proteomes" id="UP000230750">
    <property type="component" value="Unassembled WGS sequence"/>
</dbReference>
<dbReference type="SUPFAM" id="SSF82895">
    <property type="entry name" value="TSP-1 type 1 repeat"/>
    <property type="match status" value="11"/>
</dbReference>
<dbReference type="OrthoDB" id="446173at2759"/>
<comment type="caution">
    <text evidence="6">The sequence shown here is derived from an EMBL/GenBank/DDBJ whole genome shotgun (WGS) entry which is preliminary data.</text>
</comment>
<dbReference type="FunFam" id="2.20.100.10:FF:000002">
    <property type="entry name" value="Unc-5 netrin receptor C"/>
    <property type="match status" value="1"/>
</dbReference>
<sequence length="934" mass="101983">MVGPTVKGITMKQQLAMLIHVQSTVCGRSGPSGLRAQCLAVEGCRFGTGPVLGHSMVETNAMALTNSRWTVTQRIVQLMVLGVAGVNGLSALSLVMKAPKNSGGLVPVLPHNTEVRTVQDEKNEDGFASQNFAQHHQFLYAWFPIGFIWFSVNGGWSLWSSWSECTHSCGWGTRYRHRTCTSPAPMYGGSFCVGTAQAGASCLIQDCPVDARWGRWGPWTPCSHTCGSNGTYTRTRLCNAPPALYGGEDCTGINNMTSDCYVTRCEIDGGWSDWSQWSDCSRSCETGSELRNRTCDNPPPTPPYGEDCHGPSNQSRECNVHICPVQGNWTSWTGWSDCPVTCGGDIQTRYRLCTNPPPLFGGDPCQGDMNEERDCSTTGCPVDGSWASWEPWSECTVSCGGGSMTRERTCSDPTPIWGGDDCPEGDEIQQTSTCNGFNCPIDGDWSEWSVWEACPVTCGSVAIHRNRSCDNPVPQYDGRECQGSEMESLTCADTPCPVNGSWSQWGHWGECTKSCDHGIKTRTRSCSDPSTAHGGFNCRGDQTEEMEDDVHGTSCNSIPCPIHGGFTDWSEWPPCPVSCGGASITRNRSCSNPEPMYGGDNCTGAPTDSMICSGLIQCPIHGGFSEWTDWEPCSKSCGGGQTLRTRNCTSPSPQHGGLPCYGTYTERRLCAAFYCPVHGGWSSWTDWSECGVTCGGAIVNRTRTCNNPVPKHDGLPCEGTLEDWMICANNSCPIDGFWSAWTAWSNCSVPCGEGIQVTRRECNDPSPQHGGDSCLGERKRQLYCTIEETCREEIPVPLISLGRSTLTSRHSHLFWDGPSVLIHGKKWTISFCSGSGKIVLCFIVFFETNYAAGWVYDSFKVKIVMPPGSSRRNNSNEWQPYAYLPQAARSIPVRDSDNSGLFAATFSVRIIVKTAFGERTSQEQLFNGNMIKFS</sequence>
<proteinExistence type="predicted"/>
<evidence type="ECO:0000256" key="2">
    <source>
        <dbReference type="ARBA" id="ARBA00022525"/>
    </source>
</evidence>
<dbReference type="InterPro" id="IPR036383">
    <property type="entry name" value="TSP1_rpt_sf"/>
</dbReference>
<evidence type="ECO:0000313" key="6">
    <source>
        <dbReference type="EMBL" id="PIK51722.1"/>
    </source>
</evidence>
<dbReference type="InterPro" id="IPR052065">
    <property type="entry name" value="Compl_asym_regulator"/>
</dbReference>